<organism evidence="2 3">
    <name type="scientific">Mycolicibacterium hodleri</name>
    <dbReference type="NCBI Taxonomy" id="49897"/>
    <lineage>
        <taxon>Bacteria</taxon>
        <taxon>Bacillati</taxon>
        <taxon>Actinomycetota</taxon>
        <taxon>Actinomycetes</taxon>
        <taxon>Mycobacteriales</taxon>
        <taxon>Mycobacteriaceae</taxon>
        <taxon>Mycolicibacterium</taxon>
    </lineage>
</organism>
<feature type="compositionally biased region" description="Low complexity" evidence="1">
    <location>
        <begin position="173"/>
        <end position="185"/>
    </location>
</feature>
<evidence type="ECO:0000256" key="1">
    <source>
        <dbReference type="SAM" id="MobiDB-lite"/>
    </source>
</evidence>
<comment type="caution">
    <text evidence="2">The sequence shown here is derived from an EMBL/GenBank/DDBJ whole genome shotgun (WGS) entry which is preliminary data.</text>
</comment>
<dbReference type="EMBL" id="RCZG01000010">
    <property type="protein sequence ID" value="TPG32018.1"/>
    <property type="molecule type" value="Genomic_DNA"/>
</dbReference>
<feature type="region of interest" description="Disordered" evidence="1">
    <location>
        <begin position="1"/>
        <end position="23"/>
    </location>
</feature>
<accession>A0A502E2I1</accession>
<sequence>MGVPPDSSPFGSQTVMGPGWPNVDEESLASAAASYEALAAKLTGSVVPQQQGQLMQLADQWKGGGALAAGGEATTIIAGHEANAAQAAAIAAKLRSMEVTVAKTKVLVNATAQETQHECEAISAMPFSNAQELVQSRIKLGLSQNIAYVNANSAELAAGLGVPPNIPNPSAPPTAAASQAADNGSQQAMQMMMQMGQMAAQLPQQIGGMLTQAPQQLMQPLQQLMQPLQQLMSAGGKGGTSGASMPFSAFSNHPLAGGSGAGSGGGMVKSASLPGSGGFSPQSPALASLVGSSGGVAVHPAGAGTSAVGGLAPVSAGGSGMGGGGMGMMGQRGESGGTSAALGAPPPLEYDLGEDVDDEW</sequence>
<dbReference type="OrthoDB" id="4641652at2"/>
<evidence type="ECO:0008006" key="4">
    <source>
        <dbReference type="Google" id="ProtNLM"/>
    </source>
</evidence>
<gene>
    <name evidence="2" type="ORF">EAH80_21990</name>
</gene>
<proteinExistence type="predicted"/>
<dbReference type="AlphaFoldDB" id="A0A502E2I1"/>
<protein>
    <recommendedName>
        <fullName evidence="4">PPE family protein</fullName>
    </recommendedName>
</protein>
<feature type="region of interest" description="Disordered" evidence="1">
    <location>
        <begin position="165"/>
        <end position="185"/>
    </location>
</feature>
<name>A0A502E2I1_9MYCO</name>
<keyword evidence="3" id="KW-1185">Reference proteome</keyword>
<feature type="compositionally biased region" description="Gly residues" evidence="1">
    <location>
        <begin position="323"/>
        <end position="336"/>
    </location>
</feature>
<feature type="region of interest" description="Disordered" evidence="1">
    <location>
        <begin position="323"/>
        <end position="360"/>
    </location>
</feature>
<evidence type="ECO:0000313" key="2">
    <source>
        <dbReference type="EMBL" id="TPG32018.1"/>
    </source>
</evidence>
<reference evidence="2 3" key="1">
    <citation type="journal article" date="2019" name="Environ. Microbiol.">
        <title>Species interactions and distinct microbial communities in high Arctic permafrost affected cryosols are associated with the CH4 and CO2 gas fluxes.</title>
        <authorList>
            <person name="Altshuler I."/>
            <person name="Hamel J."/>
            <person name="Turney S."/>
            <person name="Magnuson E."/>
            <person name="Levesque R."/>
            <person name="Greer C."/>
            <person name="Whyte L.G."/>
        </authorList>
    </citation>
    <scope>NUCLEOTIDE SEQUENCE [LARGE SCALE GENOMIC DNA]</scope>
    <source>
        <strain evidence="2 3">S5.20</strain>
    </source>
</reference>
<feature type="compositionally biased region" description="Acidic residues" evidence="1">
    <location>
        <begin position="351"/>
        <end position="360"/>
    </location>
</feature>
<dbReference type="Proteomes" id="UP000320095">
    <property type="component" value="Unassembled WGS sequence"/>
</dbReference>
<dbReference type="RefSeq" id="WP_140695601.1">
    <property type="nucleotide sequence ID" value="NZ_RCZG01000010.1"/>
</dbReference>
<evidence type="ECO:0000313" key="3">
    <source>
        <dbReference type="Proteomes" id="UP000320095"/>
    </source>
</evidence>